<sequence>MSENKRQIQKRETRNKLIEIAAEKFSNNGILSTKTIDIANAAKVSHGTVFSHFPTQEALIIEVINTVGTKIAARLHELVDENKNLEQVLQAHLDALSEFEDFYEKLILERRRLPVEARNTYIAINSMISHHISLAAEKEISEGTLRPIPIHLLYNTWIGLIHYYLTNSDLFSSDQSVLKTYGTQLLNHYIKLITI</sequence>
<proteinExistence type="predicted"/>
<dbReference type="SUPFAM" id="SSF46689">
    <property type="entry name" value="Homeodomain-like"/>
    <property type="match status" value="1"/>
</dbReference>
<dbReference type="PANTHER" id="PTHR43479">
    <property type="entry name" value="ACREF/ENVCD OPERON REPRESSOR-RELATED"/>
    <property type="match status" value="1"/>
</dbReference>
<dbReference type="AlphaFoldDB" id="A0A410DPQ1"/>
<keyword evidence="1 2" id="KW-0238">DNA-binding</keyword>
<dbReference type="PROSITE" id="PS50977">
    <property type="entry name" value="HTH_TETR_2"/>
    <property type="match status" value="1"/>
</dbReference>
<dbReference type="Proteomes" id="UP000286268">
    <property type="component" value="Chromosome"/>
</dbReference>
<dbReference type="PANTHER" id="PTHR43479:SF11">
    <property type="entry name" value="ACREF_ENVCD OPERON REPRESSOR-RELATED"/>
    <property type="match status" value="1"/>
</dbReference>
<protein>
    <submittedName>
        <fullName evidence="4">TetR family transcriptional regulator</fullName>
    </submittedName>
</protein>
<feature type="DNA-binding region" description="H-T-H motif" evidence="2">
    <location>
        <begin position="34"/>
        <end position="53"/>
    </location>
</feature>
<evidence type="ECO:0000313" key="5">
    <source>
        <dbReference type="Proteomes" id="UP000286268"/>
    </source>
</evidence>
<organism evidence="4 5">
    <name type="scientific">Clostridium manihotivorum</name>
    <dbReference type="NCBI Taxonomy" id="2320868"/>
    <lineage>
        <taxon>Bacteria</taxon>
        <taxon>Bacillati</taxon>
        <taxon>Bacillota</taxon>
        <taxon>Clostridia</taxon>
        <taxon>Eubacteriales</taxon>
        <taxon>Clostridiaceae</taxon>
        <taxon>Clostridium</taxon>
    </lineage>
</organism>
<dbReference type="EMBL" id="CP025746">
    <property type="protein sequence ID" value="QAA31036.1"/>
    <property type="molecule type" value="Genomic_DNA"/>
</dbReference>
<evidence type="ECO:0000259" key="3">
    <source>
        <dbReference type="PROSITE" id="PS50977"/>
    </source>
</evidence>
<feature type="domain" description="HTH tetR-type" evidence="3">
    <location>
        <begin position="11"/>
        <end position="71"/>
    </location>
</feature>
<dbReference type="InterPro" id="IPR009057">
    <property type="entry name" value="Homeodomain-like_sf"/>
</dbReference>
<dbReference type="InterPro" id="IPR001647">
    <property type="entry name" value="HTH_TetR"/>
</dbReference>
<dbReference type="KEGG" id="cmah:C1I91_04815"/>
<dbReference type="OrthoDB" id="9780824at2"/>
<dbReference type="GO" id="GO:0003677">
    <property type="term" value="F:DNA binding"/>
    <property type="evidence" value="ECO:0007669"/>
    <property type="project" value="UniProtKB-UniRule"/>
</dbReference>
<keyword evidence="5" id="KW-1185">Reference proteome</keyword>
<dbReference type="RefSeq" id="WP_128211623.1">
    <property type="nucleotide sequence ID" value="NZ_CP025746.1"/>
</dbReference>
<dbReference type="Pfam" id="PF00440">
    <property type="entry name" value="TetR_N"/>
    <property type="match status" value="1"/>
</dbReference>
<accession>A0A410DPQ1</accession>
<dbReference type="InterPro" id="IPR050624">
    <property type="entry name" value="HTH-type_Tx_Regulator"/>
</dbReference>
<evidence type="ECO:0000256" key="2">
    <source>
        <dbReference type="PROSITE-ProRule" id="PRU00335"/>
    </source>
</evidence>
<evidence type="ECO:0000313" key="4">
    <source>
        <dbReference type="EMBL" id="QAA31036.1"/>
    </source>
</evidence>
<name>A0A410DPQ1_9CLOT</name>
<reference evidence="4 5" key="1">
    <citation type="submission" date="2018-01" db="EMBL/GenBank/DDBJ databases">
        <title>Genome Sequencing and Assembly of Anaerobacter polyendosporus strain CT4.</title>
        <authorList>
            <person name="Tachaapaikoon C."/>
            <person name="Sutheeworapong S."/>
            <person name="Jenjaroenpun P."/>
            <person name="Wongsurawat T."/>
            <person name="Nookeaw I."/>
            <person name="Cheawchanlertfa P."/>
            <person name="Kosugi A."/>
            <person name="Cheevadhanarak S."/>
            <person name="Ratanakhanokchai K."/>
        </authorList>
    </citation>
    <scope>NUCLEOTIDE SEQUENCE [LARGE SCALE GENOMIC DNA]</scope>
    <source>
        <strain evidence="4 5">CT4</strain>
    </source>
</reference>
<evidence type="ECO:0000256" key="1">
    <source>
        <dbReference type="ARBA" id="ARBA00023125"/>
    </source>
</evidence>
<gene>
    <name evidence="4" type="ORF">C1I91_04815</name>
</gene>
<dbReference type="PRINTS" id="PR00455">
    <property type="entry name" value="HTHTETR"/>
</dbReference>
<dbReference type="Gene3D" id="1.10.357.10">
    <property type="entry name" value="Tetracycline Repressor, domain 2"/>
    <property type="match status" value="1"/>
</dbReference>